<keyword evidence="11" id="KW-1185">Reference proteome</keyword>
<feature type="domain" description="ABC transmembrane type-1" evidence="9">
    <location>
        <begin position="17"/>
        <end position="294"/>
    </location>
</feature>
<keyword evidence="4 10" id="KW-0067">ATP-binding</keyword>
<feature type="transmembrane region" description="Helical" evidence="7">
    <location>
        <begin position="12"/>
        <end position="32"/>
    </location>
</feature>
<dbReference type="Proteomes" id="UP001523369">
    <property type="component" value="Unassembled WGS sequence"/>
</dbReference>
<dbReference type="GO" id="GO:0005524">
    <property type="term" value="F:ATP binding"/>
    <property type="evidence" value="ECO:0007669"/>
    <property type="project" value="UniProtKB-KW"/>
</dbReference>
<evidence type="ECO:0000256" key="3">
    <source>
        <dbReference type="ARBA" id="ARBA00022741"/>
    </source>
</evidence>
<dbReference type="SMART" id="SM00382">
    <property type="entry name" value="AAA"/>
    <property type="match status" value="1"/>
</dbReference>
<evidence type="ECO:0000313" key="11">
    <source>
        <dbReference type="Proteomes" id="UP001523369"/>
    </source>
</evidence>
<dbReference type="Pfam" id="PF00664">
    <property type="entry name" value="ABC_membrane"/>
    <property type="match status" value="1"/>
</dbReference>
<feature type="transmembrane region" description="Helical" evidence="7">
    <location>
        <begin position="52"/>
        <end position="73"/>
    </location>
</feature>
<comment type="caution">
    <text evidence="10">The sequence shown here is derived from an EMBL/GenBank/DDBJ whole genome shotgun (WGS) entry which is preliminary data.</text>
</comment>
<keyword evidence="6 7" id="KW-0472">Membrane</keyword>
<gene>
    <name evidence="10" type="ORF">M1L60_23645</name>
</gene>
<evidence type="ECO:0000256" key="1">
    <source>
        <dbReference type="ARBA" id="ARBA00004651"/>
    </source>
</evidence>
<dbReference type="SUPFAM" id="SSF90123">
    <property type="entry name" value="ABC transporter transmembrane region"/>
    <property type="match status" value="1"/>
</dbReference>
<evidence type="ECO:0000256" key="7">
    <source>
        <dbReference type="SAM" id="Phobius"/>
    </source>
</evidence>
<comment type="subcellular location">
    <subcellularLocation>
        <location evidence="1">Cell membrane</location>
        <topology evidence="1">Multi-pass membrane protein</topology>
    </subcellularLocation>
</comment>
<dbReference type="Gene3D" id="3.40.50.300">
    <property type="entry name" value="P-loop containing nucleotide triphosphate hydrolases"/>
    <property type="match status" value="1"/>
</dbReference>
<evidence type="ECO:0000259" key="8">
    <source>
        <dbReference type="PROSITE" id="PS50893"/>
    </source>
</evidence>
<feature type="transmembrane region" description="Helical" evidence="7">
    <location>
        <begin position="150"/>
        <end position="170"/>
    </location>
</feature>
<dbReference type="Pfam" id="PF00005">
    <property type="entry name" value="ABC_tran"/>
    <property type="match status" value="1"/>
</dbReference>
<evidence type="ECO:0000256" key="6">
    <source>
        <dbReference type="ARBA" id="ARBA00023136"/>
    </source>
</evidence>
<accession>A0ABT1DRY6</accession>
<dbReference type="PANTHER" id="PTHR43394">
    <property type="entry name" value="ATP-DEPENDENT PERMEASE MDL1, MITOCHONDRIAL"/>
    <property type="match status" value="1"/>
</dbReference>
<feature type="domain" description="ABC transporter" evidence="8">
    <location>
        <begin position="327"/>
        <end position="560"/>
    </location>
</feature>
<dbReference type="InterPro" id="IPR036640">
    <property type="entry name" value="ABC1_TM_sf"/>
</dbReference>
<organism evidence="10 11">
    <name type="scientific">Paractinoplanes aksuensis</name>
    <dbReference type="NCBI Taxonomy" id="2939490"/>
    <lineage>
        <taxon>Bacteria</taxon>
        <taxon>Bacillati</taxon>
        <taxon>Actinomycetota</taxon>
        <taxon>Actinomycetes</taxon>
        <taxon>Micromonosporales</taxon>
        <taxon>Micromonosporaceae</taxon>
        <taxon>Paractinoplanes</taxon>
    </lineage>
</organism>
<evidence type="ECO:0000259" key="9">
    <source>
        <dbReference type="PROSITE" id="PS50929"/>
    </source>
</evidence>
<evidence type="ECO:0000256" key="4">
    <source>
        <dbReference type="ARBA" id="ARBA00022840"/>
    </source>
</evidence>
<dbReference type="SUPFAM" id="SSF52540">
    <property type="entry name" value="P-loop containing nucleoside triphosphate hydrolases"/>
    <property type="match status" value="1"/>
</dbReference>
<sequence>MQILLRLLRPHWPVLTLGLVLGLISNAANLAAPLATKRIIDTLGTGDALTGPITLLLVLVAIGAVIGLWQWILMGTLAEQVVLDARLSVIQRYFRARLAELTGRPTGELVTRVTADPGLLHQASSSIVGLINASLAFIATLVLMGTLDIVLLLCTLAAVAIVGAVMAVLLPTISKSQKLAQDAVGELGGGLEGTLRAMRTVKASRAEDRQSTRIEADARRAAMYNVRAARRAAWVWTVSWSGVSLAIIAVLGVGAWRADAGLLEVSSLIAFLLYAFQLMGPIGELTQNVTALQSGIAAARRISEVYAMTPETSDPRPGDPVPDAPVLQVRDVTLRYQEDARPALNGVTLTIPSRGHTAIVGPSGAGKTSLFSLLLRFLDPQTGDIYLHGRPYRDLTHDEIRTALAYVEQEAPVVPGTIRDNLLFSHPDATETELHAVLERVHLTEKVASLPEGLDTQLSGAELSGGERQRIALARALVRTPAVLLLDEATAQVDALTEAALQNSVRERAAAAAVVTIAHRLSTVVEADRIIVLDKGEVRAIGTHESLLESDDLYRGLIEALRIAVPTGQAVLPHGAAV</sequence>
<dbReference type="InterPro" id="IPR027417">
    <property type="entry name" value="P-loop_NTPase"/>
</dbReference>
<dbReference type="RefSeq" id="WP_253239662.1">
    <property type="nucleotide sequence ID" value="NZ_JAMYJR010000026.1"/>
</dbReference>
<feature type="transmembrane region" description="Helical" evidence="7">
    <location>
        <begin position="233"/>
        <end position="256"/>
    </location>
</feature>
<proteinExistence type="predicted"/>
<evidence type="ECO:0000256" key="5">
    <source>
        <dbReference type="ARBA" id="ARBA00022989"/>
    </source>
</evidence>
<dbReference type="CDD" id="cd18551">
    <property type="entry name" value="ABC_6TM_LmrA_like"/>
    <property type="match status" value="1"/>
</dbReference>
<dbReference type="PROSITE" id="PS50929">
    <property type="entry name" value="ABC_TM1F"/>
    <property type="match status" value="1"/>
</dbReference>
<dbReference type="PROSITE" id="PS50893">
    <property type="entry name" value="ABC_TRANSPORTER_2"/>
    <property type="match status" value="1"/>
</dbReference>
<keyword evidence="2 7" id="KW-0812">Transmembrane</keyword>
<dbReference type="PROSITE" id="PS00211">
    <property type="entry name" value="ABC_TRANSPORTER_1"/>
    <property type="match status" value="1"/>
</dbReference>
<evidence type="ECO:0000256" key="2">
    <source>
        <dbReference type="ARBA" id="ARBA00022692"/>
    </source>
</evidence>
<dbReference type="InterPro" id="IPR017871">
    <property type="entry name" value="ABC_transporter-like_CS"/>
</dbReference>
<dbReference type="Gene3D" id="1.20.1560.10">
    <property type="entry name" value="ABC transporter type 1, transmembrane domain"/>
    <property type="match status" value="1"/>
</dbReference>
<feature type="transmembrane region" description="Helical" evidence="7">
    <location>
        <begin position="127"/>
        <end position="144"/>
    </location>
</feature>
<name>A0ABT1DRY6_9ACTN</name>
<keyword evidence="3" id="KW-0547">Nucleotide-binding</keyword>
<keyword evidence="5 7" id="KW-1133">Transmembrane helix</keyword>
<dbReference type="InterPro" id="IPR011527">
    <property type="entry name" value="ABC1_TM_dom"/>
</dbReference>
<reference evidence="10 11" key="1">
    <citation type="submission" date="2022-06" db="EMBL/GenBank/DDBJ databases">
        <title>New Species of the Genus Actinoplanes, ActinopZanes ferrugineus.</title>
        <authorList>
            <person name="Ding P."/>
        </authorList>
    </citation>
    <scope>NUCLEOTIDE SEQUENCE [LARGE SCALE GENOMIC DNA]</scope>
    <source>
        <strain evidence="10 11">TRM88003</strain>
    </source>
</reference>
<dbReference type="EMBL" id="JAMYJR010000026">
    <property type="protein sequence ID" value="MCO8273592.1"/>
    <property type="molecule type" value="Genomic_DNA"/>
</dbReference>
<evidence type="ECO:0000313" key="10">
    <source>
        <dbReference type="EMBL" id="MCO8273592.1"/>
    </source>
</evidence>
<dbReference type="InterPro" id="IPR003439">
    <property type="entry name" value="ABC_transporter-like_ATP-bd"/>
</dbReference>
<protein>
    <submittedName>
        <fullName evidence="10">ABC transporter ATP-binding protein/permease</fullName>
    </submittedName>
</protein>
<dbReference type="InterPro" id="IPR039421">
    <property type="entry name" value="Type_1_exporter"/>
</dbReference>
<dbReference type="PANTHER" id="PTHR43394:SF1">
    <property type="entry name" value="ATP-BINDING CASSETTE SUB-FAMILY B MEMBER 10, MITOCHONDRIAL"/>
    <property type="match status" value="1"/>
</dbReference>
<dbReference type="InterPro" id="IPR003593">
    <property type="entry name" value="AAA+_ATPase"/>
</dbReference>